<evidence type="ECO:0000313" key="2">
    <source>
        <dbReference type="EMBL" id="TDU71176.1"/>
    </source>
</evidence>
<keyword evidence="3" id="KW-1185">Reference proteome</keyword>
<dbReference type="EMBL" id="SOCA01000003">
    <property type="protein sequence ID" value="TDU71176.1"/>
    <property type="molecule type" value="Genomic_DNA"/>
</dbReference>
<dbReference type="RefSeq" id="WP_133795353.1">
    <property type="nucleotide sequence ID" value="NZ_SOCA01000003.1"/>
</dbReference>
<comment type="caution">
    <text evidence="2">The sequence shown here is derived from an EMBL/GenBank/DDBJ whole genome shotgun (WGS) entry which is preliminary data.</text>
</comment>
<protein>
    <submittedName>
        <fullName evidence="2">Uncharacterized protein</fullName>
    </submittedName>
</protein>
<organism evidence="2 3">
    <name type="scientific">Prosthecobacter fusiformis</name>
    <dbReference type="NCBI Taxonomy" id="48464"/>
    <lineage>
        <taxon>Bacteria</taxon>
        <taxon>Pseudomonadati</taxon>
        <taxon>Verrucomicrobiota</taxon>
        <taxon>Verrucomicrobiia</taxon>
        <taxon>Verrucomicrobiales</taxon>
        <taxon>Verrucomicrobiaceae</taxon>
        <taxon>Prosthecobacter</taxon>
    </lineage>
</organism>
<dbReference type="AlphaFoldDB" id="A0A4R7S134"/>
<evidence type="ECO:0000256" key="1">
    <source>
        <dbReference type="SAM" id="SignalP"/>
    </source>
</evidence>
<name>A0A4R7S134_9BACT</name>
<dbReference type="Proteomes" id="UP000295662">
    <property type="component" value="Unassembled WGS sequence"/>
</dbReference>
<gene>
    <name evidence="2" type="ORF">EI77_02298</name>
</gene>
<sequence>MPKIFYLITLIALVFTSLARGQSAQESDEGALVTAVEHYPLYTSNESAQRENASDTHEVEILVVFLRHIDGAKSMKLKSAPDLQRIFKKARQMSESGQSQPFTGPGRWYVCTQKGEHFLLFIDDHKMSARIVPANAVSEKVFLPRWMIETTEDKELIDWCESELKKSAFKA</sequence>
<feature type="signal peptide" evidence="1">
    <location>
        <begin position="1"/>
        <end position="19"/>
    </location>
</feature>
<accession>A0A4R7S134</accession>
<feature type="chain" id="PRO_5020292957" evidence="1">
    <location>
        <begin position="20"/>
        <end position="171"/>
    </location>
</feature>
<keyword evidence="1" id="KW-0732">Signal</keyword>
<reference evidence="2 3" key="1">
    <citation type="submission" date="2019-03" db="EMBL/GenBank/DDBJ databases">
        <title>Genomic Encyclopedia of Archaeal and Bacterial Type Strains, Phase II (KMG-II): from individual species to whole genera.</title>
        <authorList>
            <person name="Goeker M."/>
        </authorList>
    </citation>
    <scope>NUCLEOTIDE SEQUENCE [LARGE SCALE GENOMIC DNA]</scope>
    <source>
        <strain evidence="2 3">ATCC 25309</strain>
    </source>
</reference>
<proteinExistence type="predicted"/>
<evidence type="ECO:0000313" key="3">
    <source>
        <dbReference type="Proteomes" id="UP000295662"/>
    </source>
</evidence>